<accession>T1JG51</accession>
<evidence type="ECO:0000313" key="6">
    <source>
        <dbReference type="EnsemblMetazoa" id="SMAR012820-PA"/>
    </source>
</evidence>
<dbReference type="SMART" id="SM00252">
    <property type="entry name" value="SH2"/>
    <property type="match status" value="1"/>
</dbReference>
<feature type="domain" description="SAM" evidence="5">
    <location>
        <begin position="14"/>
        <end position="78"/>
    </location>
</feature>
<protein>
    <recommendedName>
        <fullName evidence="8">SH2 domain-containing protein</fullName>
    </recommendedName>
</protein>
<feature type="region of interest" description="Disordered" evidence="3">
    <location>
        <begin position="93"/>
        <end position="128"/>
    </location>
</feature>
<dbReference type="GO" id="GO:0035556">
    <property type="term" value="P:intracellular signal transduction"/>
    <property type="evidence" value="ECO:0007669"/>
    <property type="project" value="TreeGrafter"/>
</dbReference>
<evidence type="ECO:0000259" key="4">
    <source>
        <dbReference type="PROSITE" id="PS50001"/>
    </source>
</evidence>
<feature type="domain" description="SH2" evidence="4">
    <location>
        <begin position="410"/>
        <end position="516"/>
    </location>
</feature>
<dbReference type="InterPro" id="IPR036860">
    <property type="entry name" value="SH2_dom_sf"/>
</dbReference>
<dbReference type="OMA" id="HSWRPQA"/>
<dbReference type="InterPro" id="IPR000980">
    <property type="entry name" value="SH2"/>
</dbReference>
<dbReference type="EnsemblMetazoa" id="SMAR012820-RA">
    <property type="protein sequence ID" value="SMAR012820-PA"/>
    <property type="gene ID" value="SMAR012820"/>
</dbReference>
<organism evidence="6 7">
    <name type="scientific">Strigamia maritima</name>
    <name type="common">European centipede</name>
    <name type="synonym">Geophilus maritimus</name>
    <dbReference type="NCBI Taxonomy" id="126957"/>
    <lineage>
        <taxon>Eukaryota</taxon>
        <taxon>Metazoa</taxon>
        <taxon>Ecdysozoa</taxon>
        <taxon>Arthropoda</taxon>
        <taxon>Myriapoda</taxon>
        <taxon>Chilopoda</taxon>
        <taxon>Pleurostigmophora</taxon>
        <taxon>Geophilomorpha</taxon>
        <taxon>Linotaeniidae</taxon>
        <taxon>Strigamia</taxon>
    </lineage>
</organism>
<reference evidence="7" key="1">
    <citation type="submission" date="2011-05" db="EMBL/GenBank/DDBJ databases">
        <authorList>
            <person name="Richards S.R."/>
            <person name="Qu J."/>
            <person name="Jiang H."/>
            <person name="Jhangiani S.N."/>
            <person name="Agravi P."/>
            <person name="Goodspeed R."/>
            <person name="Gross S."/>
            <person name="Mandapat C."/>
            <person name="Jackson L."/>
            <person name="Mathew T."/>
            <person name="Pu L."/>
            <person name="Thornton R."/>
            <person name="Saada N."/>
            <person name="Wilczek-Boney K.B."/>
            <person name="Lee S."/>
            <person name="Kovar C."/>
            <person name="Wu Y."/>
            <person name="Scherer S.E."/>
            <person name="Worley K.C."/>
            <person name="Muzny D.M."/>
            <person name="Gibbs R."/>
        </authorList>
    </citation>
    <scope>NUCLEOTIDE SEQUENCE</scope>
    <source>
        <strain evidence="7">Brora</strain>
    </source>
</reference>
<evidence type="ECO:0000256" key="2">
    <source>
        <dbReference type="PROSITE-ProRule" id="PRU00191"/>
    </source>
</evidence>
<dbReference type="Proteomes" id="UP000014500">
    <property type="component" value="Unassembled WGS sequence"/>
</dbReference>
<feature type="compositionally biased region" description="Polar residues" evidence="3">
    <location>
        <begin position="336"/>
        <end position="357"/>
    </location>
</feature>
<feature type="region of interest" description="Disordered" evidence="3">
    <location>
        <begin position="149"/>
        <end position="172"/>
    </location>
</feature>
<dbReference type="GO" id="GO:0005737">
    <property type="term" value="C:cytoplasm"/>
    <property type="evidence" value="ECO:0007669"/>
    <property type="project" value="UniProtKB-ARBA"/>
</dbReference>
<dbReference type="Pfam" id="PF00017">
    <property type="entry name" value="SH2"/>
    <property type="match status" value="1"/>
</dbReference>
<dbReference type="PROSITE" id="PS50001">
    <property type="entry name" value="SH2"/>
    <property type="match status" value="1"/>
</dbReference>
<dbReference type="PANTHER" id="PTHR14098:SF14">
    <property type="entry name" value="SH2 DOMAIN-CONTAINING PROTEIN"/>
    <property type="match status" value="1"/>
</dbReference>
<dbReference type="HOGENOM" id="CLU_526114_0_0_1"/>
<evidence type="ECO:0000256" key="1">
    <source>
        <dbReference type="ARBA" id="ARBA00022999"/>
    </source>
</evidence>
<feature type="region of interest" description="Disordered" evidence="3">
    <location>
        <begin position="313"/>
        <end position="393"/>
    </location>
</feature>
<name>T1JG51_STRMM</name>
<dbReference type="STRING" id="126957.T1JG51"/>
<dbReference type="SUPFAM" id="SSF55550">
    <property type="entry name" value="SH2 domain"/>
    <property type="match status" value="1"/>
</dbReference>
<dbReference type="PROSITE" id="PS50105">
    <property type="entry name" value="SAM_DOMAIN"/>
    <property type="match status" value="1"/>
</dbReference>
<dbReference type="SMART" id="SM00454">
    <property type="entry name" value="SAM"/>
    <property type="match status" value="1"/>
</dbReference>
<dbReference type="InterPro" id="IPR001660">
    <property type="entry name" value="SAM"/>
</dbReference>
<dbReference type="Pfam" id="PF07647">
    <property type="entry name" value="SAM_2"/>
    <property type="match status" value="1"/>
</dbReference>
<keyword evidence="7" id="KW-1185">Reference proteome</keyword>
<feature type="compositionally biased region" description="Basic and acidic residues" evidence="3">
    <location>
        <begin position="280"/>
        <end position="292"/>
    </location>
</feature>
<evidence type="ECO:0008006" key="8">
    <source>
        <dbReference type="Google" id="ProtNLM"/>
    </source>
</evidence>
<keyword evidence="1 2" id="KW-0727">SH2 domain</keyword>
<dbReference type="Gene3D" id="3.30.505.10">
    <property type="entry name" value="SH2 domain"/>
    <property type="match status" value="1"/>
</dbReference>
<dbReference type="AlphaFoldDB" id="T1JG51"/>
<evidence type="ECO:0000259" key="5">
    <source>
        <dbReference type="PROSITE" id="PS50105"/>
    </source>
</evidence>
<evidence type="ECO:0000256" key="3">
    <source>
        <dbReference type="SAM" id="MobiDB-lite"/>
    </source>
</evidence>
<dbReference type="InterPro" id="IPR013761">
    <property type="entry name" value="SAM/pointed_sf"/>
</dbReference>
<reference evidence="6" key="2">
    <citation type="submission" date="2015-02" db="UniProtKB">
        <authorList>
            <consortium name="EnsemblMetazoa"/>
        </authorList>
    </citation>
    <scope>IDENTIFICATION</scope>
</reference>
<dbReference type="eggNOG" id="ENOG502QUXR">
    <property type="taxonomic scope" value="Eukaryota"/>
</dbReference>
<dbReference type="GO" id="GO:0007169">
    <property type="term" value="P:cell surface receptor protein tyrosine kinase signaling pathway"/>
    <property type="evidence" value="ECO:0007669"/>
    <property type="project" value="TreeGrafter"/>
</dbReference>
<feature type="compositionally biased region" description="Low complexity" evidence="3">
    <location>
        <begin position="316"/>
        <end position="335"/>
    </location>
</feature>
<sequence>MAQGLPALDQVRGWSGQDVIEWLNRMNLSECAEVFIQRNIDGHALLSFSEEQLILLLTDLKLKQRLQLTKYINQCKEKDLTFKSAKKKILSIAQPKTPPPVPQVDYRWTDDDSDQSWGSDFDEDSDFEAENQESYNNTEIQFIEEKKTEQLSRVVRPSEQPPPPPVKNQLPELQDDVDHLPFEEYEVPLSCSSSTMSDGVSVSSHASNNAYSSSVASQNYADVSADESGSSSSYGSDQPALPPRLSPQTHTAPPLPRKPIKLLEISRIPPSEKPVLLPTRRSDENSKSKEGQLKAITEVLKNKFSTLLHVDKLSKGDSSSSHSESRSSTPEHSVSLSNLCQEQSQQSTLNRTRSQEPLVNRDLGAGSGRGHRSSLDDGVSMQNRPLPPLPVEHERRPSVHLEPEELFNYPWFHSVERNAAVTMLRDLQQTGSYLVRKSKLAGETNPYTLSVWFEEKVFHLNIRQRSDGTFALGTEKTNEKSFESVEELIETHQTEPILLTSKGLAAGKTILLITPNKS</sequence>
<feature type="region of interest" description="Disordered" evidence="3">
    <location>
        <begin position="222"/>
        <end position="293"/>
    </location>
</feature>
<dbReference type="EMBL" id="JH432192">
    <property type="status" value="NOT_ANNOTATED_CDS"/>
    <property type="molecule type" value="Genomic_DNA"/>
</dbReference>
<dbReference type="InterPro" id="IPR051751">
    <property type="entry name" value="Immunoreceptor_sig_adapters"/>
</dbReference>
<evidence type="ECO:0000313" key="7">
    <source>
        <dbReference type="Proteomes" id="UP000014500"/>
    </source>
</evidence>
<dbReference type="Gene3D" id="1.10.150.50">
    <property type="entry name" value="Transcription Factor, Ets-1"/>
    <property type="match status" value="1"/>
</dbReference>
<proteinExistence type="predicted"/>
<dbReference type="PANTHER" id="PTHR14098">
    <property type="entry name" value="SH2 DOMAIN CONTAINING PROTEIN"/>
    <property type="match status" value="1"/>
</dbReference>
<dbReference type="SUPFAM" id="SSF47769">
    <property type="entry name" value="SAM/Pointed domain"/>
    <property type="match status" value="1"/>
</dbReference>